<feature type="domain" description="PucR-like N-terminal" evidence="2">
    <location>
        <begin position="15"/>
        <end position="176"/>
    </location>
</feature>
<feature type="domain" description="PucR C-terminal helix-turn-helix" evidence="1">
    <location>
        <begin position="333"/>
        <end position="391"/>
    </location>
</feature>
<accession>A0A7W3LQB4</accession>
<reference evidence="3 4" key="1">
    <citation type="submission" date="2020-08" db="EMBL/GenBank/DDBJ databases">
        <title>Genomic Encyclopedia of Type Strains, Phase IV (KMG-IV): sequencing the most valuable type-strain genomes for metagenomic binning, comparative biology and taxonomic classification.</title>
        <authorList>
            <person name="Goeker M."/>
        </authorList>
    </citation>
    <scope>NUCLEOTIDE SEQUENCE [LARGE SCALE GENOMIC DNA]</scope>
    <source>
        <strain evidence="3 4">DSM 44197</strain>
    </source>
</reference>
<dbReference type="InterPro" id="IPR051448">
    <property type="entry name" value="CdaR-like_regulators"/>
</dbReference>
<dbReference type="PANTHER" id="PTHR33744:SF1">
    <property type="entry name" value="DNA-BINDING TRANSCRIPTIONAL ACTIVATOR ADER"/>
    <property type="match status" value="1"/>
</dbReference>
<dbReference type="AlphaFoldDB" id="A0A7W3LQB4"/>
<dbReference type="InterPro" id="IPR058663">
    <property type="entry name" value="PucR-like_N"/>
</dbReference>
<keyword evidence="4" id="KW-1185">Reference proteome</keyword>
<evidence type="ECO:0008006" key="5">
    <source>
        <dbReference type="Google" id="ProtNLM"/>
    </source>
</evidence>
<evidence type="ECO:0000259" key="2">
    <source>
        <dbReference type="Pfam" id="PF25906"/>
    </source>
</evidence>
<gene>
    <name evidence="3" type="ORF">HNR61_003978</name>
</gene>
<dbReference type="InterPro" id="IPR025736">
    <property type="entry name" value="PucR_C-HTH_dom"/>
</dbReference>
<evidence type="ECO:0000313" key="3">
    <source>
        <dbReference type="EMBL" id="MBA8952338.1"/>
    </source>
</evidence>
<protein>
    <recommendedName>
        <fullName evidence="5">PucR family transcriptional regulator</fullName>
    </recommendedName>
</protein>
<dbReference type="Proteomes" id="UP000572680">
    <property type="component" value="Unassembled WGS sequence"/>
</dbReference>
<dbReference type="EMBL" id="JACJIA010000004">
    <property type="protein sequence ID" value="MBA8952338.1"/>
    <property type="molecule type" value="Genomic_DNA"/>
</dbReference>
<name>A0A7W3LQB4_ACTNM</name>
<proteinExistence type="predicted"/>
<dbReference type="RefSeq" id="WP_182844568.1">
    <property type="nucleotide sequence ID" value="NZ_BAAALP010000055.1"/>
</dbReference>
<comment type="caution">
    <text evidence="3">The sequence shown here is derived from an EMBL/GenBank/DDBJ whole genome shotgun (WGS) entry which is preliminary data.</text>
</comment>
<evidence type="ECO:0000259" key="1">
    <source>
        <dbReference type="Pfam" id="PF13556"/>
    </source>
</evidence>
<dbReference type="Gene3D" id="1.10.10.2840">
    <property type="entry name" value="PucR C-terminal helix-turn-helix domain"/>
    <property type="match status" value="1"/>
</dbReference>
<dbReference type="InterPro" id="IPR042070">
    <property type="entry name" value="PucR_C-HTH_sf"/>
</dbReference>
<evidence type="ECO:0000313" key="4">
    <source>
        <dbReference type="Proteomes" id="UP000572680"/>
    </source>
</evidence>
<dbReference type="Pfam" id="PF25906">
    <property type="entry name" value="PucR-like_N"/>
    <property type="match status" value="1"/>
</dbReference>
<dbReference type="PANTHER" id="PTHR33744">
    <property type="entry name" value="CARBOHYDRATE DIACID REGULATOR"/>
    <property type="match status" value="1"/>
</dbReference>
<dbReference type="Pfam" id="PF13556">
    <property type="entry name" value="HTH_30"/>
    <property type="match status" value="1"/>
</dbReference>
<organism evidence="3 4">
    <name type="scientific">Actinomadura namibiensis</name>
    <dbReference type="NCBI Taxonomy" id="182080"/>
    <lineage>
        <taxon>Bacteria</taxon>
        <taxon>Bacillati</taxon>
        <taxon>Actinomycetota</taxon>
        <taxon>Actinomycetes</taxon>
        <taxon>Streptosporangiales</taxon>
        <taxon>Thermomonosporaceae</taxon>
        <taxon>Actinomadura</taxon>
    </lineage>
</organism>
<sequence>MRDRLLQELSEDETAEIVALLRAEVPGTIREAVREIEEEFPQYTRLQDPAHADFLERTVERSIAGFLELLLDQHASFDAATSFFQRVGVIETEEGLSEEVSQAAFRLGAAVSIRRLTAVAESHPSVTVTVMGQVAAAVLDYLNTIAAAVSEGHTDASARATGDMRVRRGRLVDLLVAAEPQPDLVKQAADEAAWPLPRTVAAVALRRPSRPPWPGTALPPEVLVGLHLDEPCLIVPDPEGPGRHRMLRASLREWRAAIGPPVATTDVVRSLGLARQALDLADGGALPAGDPVVVTDHLPLLILLRDRLLTETLVSRALAPLLESSRPRHARRLAETFLAALEHGFNATAAADSMHIHAQTVRYRLRQLEALFGDDLHDPDRHLEFHMALRAWLATTPPD</sequence>